<dbReference type="AlphaFoldDB" id="A0A9D6Z578"/>
<evidence type="ECO:0000313" key="1">
    <source>
        <dbReference type="EMBL" id="MBI5251789.1"/>
    </source>
</evidence>
<dbReference type="EMBL" id="JACRDE010000524">
    <property type="protein sequence ID" value="MBI5251789.1"/>
    <property type="molecule type" value="Genomic_DNA"/>
</dbReference>
<name>A0A9D6Z578_9BACT</name>
<protein>
    <submittedName>
        <fullName evidence="1">Uncharacterized protein</fullName>
    </submittedName>
</protein>
<organism evidence="1 2">
    <name type="scientific">Desulfomonile tiedjei</name>
    <dbReference type="NCBI Taxonomy" id="2358"/>
    <lineage>
        <taxon>Bacteria</taxon>
        <taxon>Pseudomonadati</taxon>
        <taxon>Thermodesulfobacteriota</taxon>
        <taxon>Desulfomonilia</taxon>
        <taxon>Desulfomonilales</taxon>
        <taxon>Desulfomonilaceae</taxon>
        <taxon>Desulfomonile</taxon>
    </lineage>
</organism>
<evidence type="ECO:0000313" key="2">
    <source>
        <dbReference type="Proteomes" id="UP000807825"/>
    </source>
</evidence>
<reference evidence="1" key="1">
    <citation type="submission" date="2020-07" db="EMBL/GenBank/DDBJ databases">
        <title>Huge and variable diversity of episymbiotic CPR bacteria and DPANN archaea in groundwater ecosystems.</title>
        <authorList>
            <person name="He C.Y."/>
            <person name="Keren R."/>
            <person name="Whittaker M."/>
            <person name="Farag I.F."/>
            <person name="Doudna J."/>
            <person name="Cate J.H.D."/>
            <person name="Banfield J.F."/>
        </authorList>
    </citation>
    <scope>NUCLEOTIDE SEQUENCE</scope>
    <source>
        <strain evidence="1">NC_groundwater_1664_Pr3_B-0.1um_52_9</strain>
    </source>
</reference>
<proteinExistence type="predicted"/>
<comment type="caution">
    <text evidence="1">The sequence shown here is derived from an EMBL/GenBank/DDBJ whole genome shotgun (WGS) entry which is preliminary data.</text>
</comment>
<accession>A0A9D6Z578</accession>
<sequence length="191" mass="22295">MGSLRKLRTAHTNYLPRFEVPALTRGTSEEMEVFVKKVWQWELLERVRKHPATTRDLEDILREVITEFGDVTVCILASFVEQRAWLKELEEQGYISISRDGMVNGADIYTPRKLTVLEQRIIDTLGQHKKMKGSTIAKRLKRSPEEVGKCVGELWHRKLVEYDSWEFPTPQDVCDLRFSLTKPGRAYRSEK</sequence>
<dbReference type="Proteomes" id="UP000807825">
    <property type="component" value="Unassembled WGS sequence"/>
</dbReference>
<gene>
    <name evidence="1" type="ORF">HY912_20035</name>
</gene>